<accession>A0A0G0MA22</accession>
<comment type="caution">
    <text evidence="1">The sequence shown here is derived from an EMBL/GenBank/DDBJ whole genome shotgun (WGS) entry which is preliminary data.</text>
</comment>
<protein>
    <submittedName>
        <fullName evidence="1">Uncharacterized protein</fullName>
    </submittedName>
</protein>
<dbReference type="AlphaFoldDB" id="A0A0G0MA22"/>
<sequence>MIKNLKIWKTIELINSNSRDLLGALAKIECDCRGPLSDFLTLLCPNIDEANKTIQKTWSYSVYMEHFLKLKQFNQDNKVVLKNLCMMTVEQIIGQRGTHIELLESIGKIGGLPVEVEAGPQLRLQYQDQPVHDQVSILVKKDKDLFQCPDLFRLENWGHMVLLRTTYVNDDYLWPGHEKIIFGMT</sequence>
<organism evidence="1 2">
    <name type="scientific">Candidatus Falkowbacteria bacterium GW2011_GWE1_38_31</name>
    <dbReference type="NCBI Taxonomy" id="1618638"/>
    <lineage>
        <taxon>Bacteria</taxon>
        <taxon>Candidatus Falkowiibacteriota</taxon>
    </lineage>
</organism>
<proteinExistence type="predicted"/>
<reference evidence="1 2" key="1">
    <citation type="journal article" date="2015" name="Nature">
        <title>rRNA introns, odd ribosomes, and small enigmatic genomes across a large radiation of phyla.</title>
        <authorList>
            <person name="Brown C.T."/>
            <person name="Hug L.A."/>
            <person name="Thomas B.C."/>
            <person name="Sharon I."/>
            <person name="Castelle C.J."/>
            <person name="Singh A."/>
            <person name="Wilkins M.J."/>
            <person name="Williams K.H."/>
            <person name="Banfield J.F."/>
        </authorList>
    </citation>
    <scope>NUCLEOTIDE SEQUENCE [LARGE SCALE GENOMIC DNA]</scope>
</reference>
<name>A0A0G0MA22_9BACT</name>
<dbReference type="Proteomes" id="UP000034022">
    <property type="component" value="Unassembled WGS sequence"/>
</dbReference>
<evidence type="ECO:0000313" key="1">
    <source>
        <dbReference type="EMBL" id="KKQ70554.1"/>
    </source>
</evidence>
<gene>
    <name evidence="1" type="ORF">US91_C0004G0039</name>
</gene>
<evidence type="ECO:0000313" key="2">
    <source>
        <dbReference type="Proteomes" id="UP000034022"/>
    </source>
</evidence>
<dbReference type="EMBL" id="LBUU01000004">
    <property type="protein sequence ID" value="KKQ70554.1"/>
    <property type="molecule type" value="Genomic_DNA"/>
</dbReference>